<dbReference type="PRINTS" id="PR00507">
    <property type="entry name" value="N12N6MTFRASE"/>
</dbReference>
<comment type="catalytic activity">
    <reaction evidence="5">
        <text>a 2'-deoxyadenosine in DNA + S-adenosyl-L-methionine = an N(6)-methyl-2'-deoxyadenosine in DNA + S-adenosyl-L-homocysteine + H(+)</text>
        <dbReference type="Rhea" id="RHEA:15197"/>
        <dbReference type="Rhea" id="RHEA-COMP:12418"/>
        <dbReference type="Rhea" id="RHEA-COMP:12419"/>
        <dbReference type="ChEBI" id="CHEBI:15378"/>
        <dbReference type="ChEBI" id="CHEBI:57856"/>
        <dbReference type="ChEBI" id="CHEBI:59789"/>
        <dbReference type="ChEBI" id="CHEBI:90615"/>
        <dbReference type="ChEBI" id="CHEBI:90616"/>
        <dbReference type="EC" id="2.1.1.72"/>
    </reaction>
</comment>
<sequence length="1168" mass="131327">MIELKALQGQVRLLVDDLRDQVAAIAELHSSLTAEYRSAIKAQRTAATFETWLEDVLDQAAVAWVLSCVFVRFCEDNDLVRRCWIGGPAHAAPAERALQERQGYLISHPLHNDRHWLRESFTYLASLRATGKIFDAHNPVWRFDITGQAAERLSDFFRQGEGSQSLESPQLNTRFLGDLYQHLSVHARETYALLQTPEFVEKFILDRTFEPAYREFGLAEINVIDPTCGSGHFILGAFDRLVARWKQREPGTDVRVHVQKALSQVTGVDINPFAVAIARFRLMIAALNECGLNDLETAPAFELRLATGDALLGWGRTSTHQGELVYDESNDSKAFAFNSEDFDELADYLSLGRYSVVVGNPPYIAVKDSALRSLYRKRFSACSGRYVLTVPFAQLFFRLAKRGAADGSGAGYVGQITSNSFMKREFGKKLINEYFAGEVELSEVIDASGASIPNHGTPTVILVGRNRIVSLRYSGLIRAILGVRGETSTPSMPENAPVWSAIVRQIDAPGSNSEWINCVDLDRQRLARHPWSLSGGAAPDVMDHLESNSRRNLGEIAQEIGITAVTGEDDLYLLASADAARRLGVTKVVPLVEGDAVRDFRVISTDTALWPYSDNFEVLDISVLGELGKLFETYREAINRRKRFGTPMVERGLTWWEWQELYREKLRSPLSIVYAEVATHNHFVFDRGGKVFNRTAPVVKLGPDAAEVEYLKVLGVLASSAGCFWLKQVSHNKGGPGGGSSKGEKWRDFYQFNSTKLKSFPLPDAFPQRQIEILDSLASRLASVMPENVINQDVPTRAGLEAARNEYESLQRQMVAHQEELDWETYRCYGLTDGDFTTPAPPEITLGQRAFEIVFAREVADGRAQTRWFSDFGGMPTTELPDTWSAEYRAVVQRRLDAISSDTRISLLERPDFKRPWDWPTWGSLEKAALRDWLLGRLEADEIWAGAPMPKSVAQLADHVRHDDVFRSVMDLWVGSDQYDLVKTIGKLITDDHVPYLPSLRYKESGLRKRVQWENTWDLQRRKVRGEDLEIPLPPKYATGDFAKASYWRNRGKLDVPAERFISYPNVGREGDPTLLVGWAGWDKLSQAQALATIYLDRKNVAGWQREGLLPLLAGLTELEPWLKQWFDEERAGFPGGTPAKFFTNFVNAELATLGADRNDLVKIRGLM</sequence>
<gene>
    <name evidence="8" type="primary">pglX</name>
    <name evidence="8" type="ORF">KOI35_32765</name>
</gene>
<feature type="domain" description="Type II methyltransferase M.TaqI-like" evidence="6">
    <location>
        <begin position="264"/>
        <end position="449"/>
    </location>
</feature>
<evidence type="ECO:0000256" key="1">
    <source>
        <dbReference type="ARBA" id="ARBA00011900"/>
    </source>
</evidence>
<name>A0ABS5Z1M5_9ACTN</name>
<evidence type="ECO:0000256" key="2">
    <source>
        <dbReference type="ARBA" id="ARBA00022603"/>
    </source>
</evidence>
<dbReference type="PROSITE" id="PS00092">
    <property type="entry name" value="N6_MTASE"/>
    <property type="match status" value="1"/>
</dbReference>
<protein>
    <recommendedName>
        <fullName evidence="1">site-specific DNA-methyltransferase (adenine-specific)</fullName>
        <ecNumber evidence="1">2.1.1.72</ecNumber>
    </recommendedName>
</protein>
<feature type="domain" description="DUF7008" evidence="7">
    <location>
        <begin position="814"/>
        <end position="1165"/>
    </location>
</feature>
<proteinExistence type="predicted"/>
<evidence type="ECO:0000256" key="3">
    <source>
        <dbReference type="ARBA" id="ARBA00022679"/>
    </source>
</evidence>
<evidence type="ECO:0000313" key="9">
    <source>
        <dbReference type="Proteomes" id="UP001519654"/>
    </source>
</evidence>
<dbReference type="SUPFAM" id="SSF53335">
    <property type="entry name" value="S-adenosyl-L-methionine-dependent methyltransferases"/>
    <property type="match status" value="1"/>
</dbReference>
<dbReference type="Proteomes" id="UP001519654">
    <property type="component" value="Unassembled WGS sequence"/>
</dbReference>
<keyword evidence="4" id="KW-0949">S-adenosyl-L-methionine</keyword>
<dbReference type="InterPro" id="IPR011639">
    <property type="entry name" value="MethylTrfase_TaqI-like_dom"/>
</dbReference>
<reference evidence="8 9" key="1">
    <citation type="submission" date="2021-06" db="EMBL/GenBank/DDBJ databases">
        <title>Actinoplanes lichenicola sp. nov., and Actinoplanes ovalisporus sp. nov., isolated from lichen in Thailand.</title>
        <authorList>
            <person name="Saeng-In P."/>
            <person name="Kanchanasin P."/>
            <person name="Yuki M."/>
            <person name="Kudo T."/>
            <person name="Ohkuma M."/>
            <person name="Phongsopitanun W."/>
            <person name="Tanasupawat S."/>
        </authorList>
    </citation>
    <scope>NUCLEOTIDE SEQUENCE [LARGE SCALE GENOMIC DNA]</scope>
    <source>
        <strain evidence="8 9">NBRC 110975</strain>
    </source>
</reference>
<keyword evidence="3 8" id="KW-0808">Transferase</keyword>
<dbReference type="InterPro" id="IPR002052">
    <property type="entry name" value="DNA_methylase_N6_adenine_CS"/>
</dbReference>
<dbReference type="EC" id="2.1.1.72" evidence="1"/>
<dbReference type="GO" id="GO:0032259">
    <property type="term" value="P:methylation"/>
    <property type="evidence" value="ECO:0007669"/>
    <property type="project" value="UniProtKB-KW"/>
</dbReference>
<organism evidence="8 9">
    <name type="scientific">Paractinoplanes bogorensis</name>
    <dbReference type="NCBI Taxonomy" id="1610840"/>
    <lineage>
        <taxon>Bacteria</taxon>
        <taxon>Bacillati</taxon>
        <taxon>Actinomycetota</taxon>
        <taxon>Actinomycetes</taxon>
        <taxon>Micromonosporales</taxon>
        <taxon>Micromonosporaceae</taxon>
        <taxon>Paractinoplanes</taxon>
    </lineage>
</organism>
<dbReference type="Gene3D" id="3.40.50.150">
    <property type="entry name" value="Vaccinia Virus protein VP39"/>
    <property type="match status" value="1"/>
</dbReference>
<evidence type="ECO:0000256" key="5">
    <source>
        <dbReference type="ARBA" id="ARBA00047942"/>
    </source>
</evidence>
<dbReference type="PANTHER" id="PTHR33841:SF1">
    <property type="entry name" value="DNA METHYLTRANSFERASE A"/>
    <property type="match status" value="1"/>
</dbReference>
<evidence type="ECO:0000259" key="6">
    <source>
        <dbReference type="Pfam" id="PF07669"/>
    </source>
</evidence>
<dbReference type="GO" id="GO:0009007">
    <property type="term" value="F:site-specific DNA-methyltransferase (adenine-specific) activity"/>
    <property type="evidence" value="ECO:0007669"/>
    <property type="project" value="UniProtKB-EC"/>
</dbReference>
<accession>A0ABS5Z1M5</accession>
<evidence type="ECO:0000313" key="8">
    <source>
        <dbReference type="EMBL" id="MBU2668295.1"/>
    </source>
</evidence>
<dbReference type="Pfam" id="PF07669">
    <property type="entry name" value="Eco57I"/>
    <property type="match status" value="1"/>
</dbReference>
<evidence type="ECO:0000259" key="7">
    <source>
        <dbReference type="Pfam" id="PF22654"/>
    </source>
</evidence>
<dbReference type="EMBL" id="JAHKKG010000011">
    <property type="protein sequence ID" value="MBU2668295.1"/>
    <property type="molecule type" value="Genomic_DNA"/>
</dbReference>
<keyword evidence="2 8" id="KW-0489">Methyltransferase</keyword>
<dbReference type="RefSeq" id="WP_215792560.1">
    <property type="nucleotide sequence ID" value="NZ_JAHKKG010000011.1"/>
</dbReference>
<dbReference type="PANTHER" id="PTHR33841">
    <property type="entry name" value="DNA METHYLTRANSFERASE YEEA-RELATED"/>
    <property type="match status" value="1"/>
</dbReference>
<dbReference type="InterPro" id="IPR050953">
    <property type="entry name" value="N4_N6_ade-DNA_methylase"/>
</dbReference>
<dbReference type="Pfam" id="PF22654">
    <property type="entry name" value="DUF7008"/>
    <property type="match status" value="1"/>
</dbReference>
<comment type="caution">
    <text evidence="8">The sequence shown here is derived from an EMBL/GenBank/DDBJ whole genome shotgun (WGS) entry which is preliminary data.</text>
</comment>
<evidence type="ECO:0000256" key="4">
    <source>
        <dbReference type="ARBA" id="ARBA00022691"/>
    </source>
</evidence>
<dbReference type="NCBIfam" id="NF033451">
    <property type="entry name" value="BREX_2_MTaseX"/>
    <property type="match status" value="1"/>
</dbReference>
<keyword evidence="9" id="KW-1185">Reference proteome</keyword>
<dbReference type="InterPro" id="IPR054277">
    <property type="entry name" value="DUF7008"/>
</dbReference>
<dbReference type="InterPro" id="IPR029063">
    <property type="entry name" value="SAM-dependent_MTases_sf"/>
</dbReference>